<feature type="region of interest" description="Disordered" evidence="1">
    <location>
        <begin position="1"/>
        <end position="34"/>
    </location>
</feature>
<organism evidence="4 5">
    <name type="scientific">Oldenlandia corymbosa var. corymbosa</name>
    <dbReference type="NCBI Taxonomy" id="529605"/>
    <lineage>
        <taxon>Eukaryota</taxon>
        <taxon>Viridiplantae</taxon>
        <taxon>Streptophyta</taxon>
        <taxon>Embryophyta</taxon>
        <taxon>Tracheophyta</taxon>
        <taxon>Spermatophyta</taxon>
        <taxon>Magnoliopsida</taxon>
        <taxon>eudicotyledons</taxon>
        <taxon>Gunneridae</taxon>
        <taxon>Pentapetalae</taxon>
        <taxon>asterids</taxon>
        <taxon>lamiids</taxon>
        <taxon>Gentianales</taxon>
        <taxon>Rubiaceae</taxon>
        <taxon>Rubioideae</taxon>
        <taxon>Spermacoceae</taxon>
        <taxon>Hedyotis-Oldenlandia complex</taxon>
        <taxon>Oldenlandia</taxon>
    </lineage>
</organism>
<dbReference type="EMBL" id="OX459122">
    <property type="protein sequence ID" value="CAI9106113.1"/>
    <property type="molecule type" value="Genomic_DNA"/>
</dbReference>
<feature type="compositionally biased region" description="Basic and acidic residues" evidence="1">
    <location>
        <begin position="1"/>
        <end position="14"/>
    </location>
</feature>
<dbReference type="Pfam" id="PF10058">
    <property type="entry name" value="Zn_ribbon_10"/>
    <property type="match status" value="1"/>
</dbReference>
<protein>
    <submittedName>
        <fullName evidence="4">OLC1v1005182C2</fullName>
    </submittedName>
</protein>
<dbReference type="GO" id="GO:0071786">
    <property type="term" value="P:endoplasmic reticulum tubular network organization"/>
    <property type="evidence" value="ECO:0007669"/>
    <property type="project" value="InterPro"/>
</dbReference>
<sequence length="326" mass="36686">MAEDSKKENGDVDTKVPSTSSDPEVKKEKTKKKKGVFSRVWNAVFRSQGDDFEKRLQHITKEEASVLSRMRRRSQSWKRIRRDFIVMSVLLEAIAVGYAIMTTRALELDWRMRALRVLPMFLLPALSFLTFSAFSSFNTMRDRKDQKTLERLRTERQNKIDELKEKTNYYITQQLIQRYDPDPAAKAAAASVLASKLGADSGLKVYLGDESKLNAPVGKSSDVELVPSSGLRNRKQVQTRANGSDHTVLDHHEEEMLHQTGLEGLDVSQHQQLVVEHHQQSGSTSQDGGWLARVAALLVGEDPTQSYALICGNCHMHNGKGKASMS</sequence>
<proteinExistence type="predicted"/>
<evidence type="ECO:0000259" key="3">
    <source>
        <dbReference type="Pfam" id="PF10058"/>
    </source>
</evidence>
<dbReference type="PANTHER" id="PTHR22166">
    <property type="entry name" value="ENDOPLASMIC RETICULUM JUNCTION FORMATION PROTEIN LUNAPARK"/>
    <property type="match status" value="1"/>
</dbReference>
<reference evidence="4" key="1">
    <citation type="submission" date="2023-03" db="EMBL/GenBank/DDBJ databases">
        <authorList>
            <person name="Julca I."/>
        </authorList>
    </citation>
    <scope>NUCLEOTIDE SEQUENCE</scope>
</reference>
<dbReference type="GO" id="GO:0071782">
    <property type="term" value="C:endoplasmic reticulum tubular network"/>
    <property type="evidence" value="ECO:0007669"/>
    <property type="project" value="TreeGrafter"/>
</dbReference>
<dbReference type="PANTHER" id="PTHR22166:SF12">
    <property type="entry name" value="ENDOPLASMIC RETICULUM JUNCTION FORMATION PROTEIN LUNAPARK"/>
    <property type="match status" value="1"/>
</dbReference>
<keyword evidence="5" id="KW-1185">Reference proteome</keyword>
<evidence type="ECO:0000313" key="4">
    <source>
        <dbReference type="EMBL" id="CAI9106113.1"/>
    </source>
</evidence>
<feature type="transmembrane region" description="Helical" evidence="2">
    <location>
        <begin position="80"/>
        <end position="101"/>
    </location>
</feature>
<keyword evidence="2" id="KW-0472">Membrane</keyword>
<accession>A0AAV1DES7</accession>
<keyword evidence="2" id="KW-1133">Transmembrane helix</keyword>
<dbReference type="InterPro" id="IPR040115">
    <property type="entry name" value="Lnp"/>
</dbReference>
<keyword evidence="2" id="KW-0812">Transmembrane</keyword>
<evidence type="ECO:0000256" key="1">
    <source>
        <dbReference type="SAM" id="MobiDB-lite"/>
    </source>
</evidence>
<dbReference type="Proteomes" id="UP001161247">
    <property type="component" value="Chromosome 5"/>
</dbReference>
<gene>
    <name evidence="4" type="ORF">OLC1_LOCUS14677</name>
</gene>
<dbReference type="AlphaFoldDB" id="A0AAV1DES7"/>
<name>A0AAV1DES7_OLDCO</name>
<dbReference type="InterPro" id="IPR019273">
    <property type="entry name" value="Lunapark_Znf"/>
</dbReference>
<evidence type="ECO:0000313" key="5">
    <source>
        <dbReference type="Proteomes" id="UP001161247"/>
    </source>
</evidence>
<feature type="domain" description="Lunapark zinc ribbon" evidence="3">
    <location>
        <begin position="290"/>
        <end position="319"/>
    </location>
</feature>
<evidence type="ECO:0000256" key="2">
    <source>
        <dbReference type="SAM" id="Phobius"/>
    </source>
</evidence>
<feature type="transmembrane region" description="Helical" evidence="2">
    <location>
        <begin position="121"/>
        <end position="140"/>
    </location>
</feature>